<reference evidence="1" key="2">
    <citation type="submission" date="2020-09" db="EMBL/GenBank/DDBJ databases">
        <authorList>
            <person name="Sun Q."/>
            <person name="Zhou Y."/>
        </authorList>
    </citation>
    <scope>NUCLEOTIDE SEQUENCE</scope>
    <source>
        <strain evidence="1">CGMCC 4.7308</strain>
    </source>
</reference>
<organism evidence="1 2">
    <name type="scientific">Nakamurella endophytica</name>
    <dbReference type="NCBI Taxonomy" id="1748367"/>
    <lineage>
        <taxon>Bacteria</taxon>
        <taxon>Bacillati</taxon>
        <taxon>Actinomycetota</taxon>
        <taxon>Actinomycetes</taxon>
        <taxon>Nakamurellales</taxon>
        <taxon>Nakamurellaceae</taxon>
        <taxon>Nakamurella</taxon>
    </lineage>
</organism>
<reference evidence="1" key="1">
    <citation type="journal article" date="2014" name="Int. J. Syst. Evol. Microbiol.">
        <title>Complete genome sequence of Corynebacterium casei LMG S-19264T (=DSM 44701T), isolated from a smear-ripened cheese.</title>
        <authorList>
            <consortium name="US DOE Joint Genome Institute (JGI-PGF)"/>
            <person name="Walter F."/>
            <person name="Albersmeier A."/>
            <person name="Kalinowski J."/>
            <person name="Ruckert C."/>
        </authorList>
    </citation>
    <scope>NUCLEOTIDE SEQUENCE</scope>
    <source>
        <strain evidence="1">CGMCC 4.7308</strain>
    </source>
</reference>
<dbReference type="EMBL" id="BMNA01000004">
    <property type="protein sequence ID" value="GGM01404.1"/>
    <property type="molecule type" value="Genomic_DNA"/>
</dbReference>
<accession>A0A917SXN4</accession>
<gene>
    <name evidence="1" type="ORF">GCM10011594_21860</name>
</gene>
<proteinExistence type="predicted"/>
<sequence>MRGVERAQRILDAARARHAGIATPGWVTSPMDTSGTVTLSAAFIASCEPGAAARRRPGSTD</sequence>
<evidence type="ECO:0000313" key="1">
    <source>
        <dbReference type="EMBL" id="GGM01404.1"/>
    </source>
</evidence>
<dbReference type="Proteomes" id="UP000655208">
    <property type="component" value="Unassembled WGS sequence"/>
</dbReference>
<comment type="caution">
    <text evidence="1">The sequence shown here is derived from an EMBL/GenBank/DDBJ whole genome shotgun (WGS) entry which is preliminary data.</text>
</comment>
<keyword evidence="2" id="KW-1185">Reference proteome</keyword>
<name>A0A917SXN4_9ACTN</name>
<dbReference type="AlphaFoldDB" id="A0A917SXN4"/>
<evidence type="ECO:0000313" key="2">
    <source>
        <dbReference type="Proteomes" id="UP000655208"/>
    </source>
</evidence>
<dbReference type="RefSeq" id="WP_188941577.1">
    <property type="nucleotide sequence ID" value="NZ_BMNA01000004.1"/>
</dbReference>
<protein>
    <submittedName>
        <fullName evidence="1">Uncharacterized protein</fullName>
    </submittedName>
</protein>